<dbReference type="Gene3D" id="2.30.110.10">
    <property type="entry name" value="Electron Transport, Fmn-binding Protein, Chain A"/>
    <property type="match status" value="1"/>
</dbReference>
<organism evidence="1 2">
    <name type="scientific">Phormidium tenue NIES-30</name>
    <dbReference type="NCBI Taxonomy" id="549789"/>
    <lineage>
        <taxon>Bacteria</taxon>
        <taxon>Bacillati</taxon>
        <taxon>Cyanobacteriota</taxon>
        <taxon>Cyanophyceae</taxon>
        <taxon>Oscillatoriophycideae</taxon>
        <taxon>Oscillatoriales</taxon>
        <taxon>Oscillatoriaceae</taxon>
        <taxon>Phormidium</taxon>
    </lineage>
</organism>
<reference evidence="1 2" key="1">
    <citation type="submission" date="2016-11" db="EMBL/GenBank/DDBJ databases">
        <title>Draft Genome Sequences of Nine Cyanobacterial Strains from Diverse Habitats.</title>
        <authorList>
            <person name="Zhu T."/>
            <person name="Hou S."/>
            <person name="Lu X."/>
            <person name="Hess W.R."/>
        </authorList>
    </citation>
    <scope>NUCLEOTIDE SEQUENCE [LARGE SCALE GENOMIC DNA]</scope>
    <source>
        <strain evidence="1 2">NIES-30</strain>
    </source>
</reference>
<comment type="caution">
    <text evidence="1">The sequence shown here is derived from an EMBL/GenBank/DDBJ whole genome shotgun (WGS) entry which is preliminary data.</text>
</comment>
<dbReference type="Proteomes" id="UP000185557">
    <property type="component" value="Unassembled WGS sequence"/>
</dbReference>
<dbReference type="InterPro" id="IPR012349">
    <property type="entry name" value="Split_barrel_FMN-bd"/>
</dbReference>
<accession>A0A1U7JBQ8</accession>
<evidence type="ECO:0000313" key="1">
    <source>
        <dbReference type="EMBL" id="OKH51173.1"/>
    </source>
</evidence>
<keyword evidence="2" id="KW-1185">Reference proteome</keyword>
<dbReference type="PANTHER" id="PTHR42815:SF2">
    <property type="entry name" value="FAD-BINDING, PUTATIVE (AFU_ORTHOLOGUE AFUA_6G07600)-RELATED"/>
    <property type="match status" value="1"/>
</dbReference>
<name>A0A1U7JBQ8_9CYAN</name>
<dbReference type="AlphaFoldDB" id="A0A1U7JBQ8"/>
<evidence type="ECO:0000313" key="2">
    <source>
        <dbReference type="Proteomes" id="UP000185557"/>
    </source>
</evidence>
<gene>
    <name evidence="1" type="ORF">NIES30_03680</name>
</gene>
<dbReference type="EMBL" id="MRCG01000001">
    <property type="protein sequence ID" value="OKH51173.1"/>
    <property type="molecule type" value="Genomic_DNA"/>
</dbReference>
<sequence length="325" mass="35683">MAANLSWSYEQSPFHAGELAIQTRLGVQERLDRQGRRIIRDYLPDQHRDFFAQLSYVLVGTVASDSQPWASVLVGEPRFITSPDRDTLHIAAQPLFGDPLHTTLTVGADIGLLGIELNTRRRNRLNGTITAIQPEGFTVAVGQSFGNCPQYIQARQFDLRSFDAAVVKSVHTLAMLGDAERVLIAAADTFFIATAYQNAAAGPASGVDVSHRGGKPGFVRIDDAQTLTIPDFSGNLHFNTFGNLELNPRAGLVFIDFAKGDLLYLTGTAEVIWDSPEIMAYEGAERLLRFYVKQGYRVEGSLPLAWSAPEVSPFLNDTGPWRSQA</sequence>
<dbReference type="OrthoDB" id="9796486at2"/>
<dbReference type="PANTHER" id="PTHR42815">
    <property type="entry name" value="FAD-BINDING, PUTATIVE (AFU_ORTHOLOGUE AFUA_6G07600)-RELATED"/>
    <property type="match status" value="1"/>
</dbReference>
<dbReference type="RefSeq" id="WP_073606980.1">
    <property type="nucleotide sequence ID" value="NZ_MRCG01000001.1"/>
</dbReference>
<proteinExistence type="predicted"/>
<dbReference type="STRING" id="549789.NIES30_03680"/>
<dbReference type="SUPFAM" id="SSF50475">
    <property type="entry name" value="FMN-binding split barrel"/>
    <property type="match status" value="1"/>
</dbReference>
<protein>
    <submittedName>
        <fullName evidence="1">Pyridoxamine 5'-phosphate oxidase</fullName>
    </submittedName>
</protein>